<protein>
    <submittedName>
        <fullName evidence="2">Uncharacterized protein</fullName>
    </submittedName>
</protein>
<evidence type="ECO:0000313" key="3">
    <source>
        <dbReference type="Proteomes" id="UP000054485"/>
    </source>
</evidence>
<feature type="region of interest" description="Disordered" evidence="1">
    <location>
        <begin position="1"/>
        <end position="71"/>
    </location>
</feature>
<dbReference type="Proteomes" id="UP000054485">
    <property type="component" value="Unassembled WGS sequence"/>
</dbReference>
<reference evidence="3" key="2">
    <citation type="submission" date="2015-01" db="EMBL/GenBank/DDBJ databases">
        <title>Evolutionary Origins and Diversification of the Mycorrhizal Mutualists.</title>
        <authorList>
            <consortium name="DOE Joint Genome Institute"/>
            <consortium name="Mycorrhizal Genomics Consortium"/>
            <person name="Kohler A."/>
            <person name="Kuo A."/>
            <person name="Nagy L.G."/>
            <person name="Floudas D."/>
            <person name="Copeland A."/>
            <person name="Barry K.W."/>
            <person name="Cichocki N."/>
            <person name="Veneault-Fourrey C."/>
            <person name="LaButti K."/>
            <person name="Lindquist E.A."/>
            <person name="Lipzen A."/>
            <person name="Lundell T."/>
            <person name="Morin E."/>
            <person name="Murat C."/>
            <person name="Riley R."/>
            <person name="Ohm R."/>
            <person name="Sun H."/>
            <person name="Tunlid A."/>
            <person name="Henrissat B."/>
            <person name="Grigoriev I.V."/>
            <person name="Hibbett D.S."/>
            <person name="Martin F."/>
        </authorList>
    </citation>
    <scope>NUCLEOTIDE SEQUENCE [LARGE SCALE GENOMIC DNA]</scope>
    <source>
        <strain evidence="3">UH-Slu-Lm8-n1</strain>
    </source>
</reference>
<dbReference type="HOGENOM" id="CLU_2028268_0_0_1"/>
<proteinExistence type="predicted"/>
<accession>A0A0D0A8P9</accession>
<reference evidence="2 3" key="1">
    <citation type="submission" date="2014-04" db="EMBL/GenBank/DDBJ databases">
        <authorList>
            <consortium name="DOE Joint Genome Institute"/>
            <person name="Kuo A."/>
            <person name="Ruytinx J."/>
            <person name="Rineau F."/>
            <person name="Colpaert J."/>
            <person name="Kohler A."/>
            <person name="Nagy L.G."/>
            <person name="Floudas D."/>
            <person name="Copeland A."/>
            <person name="Barry K.W."/>
            <person name="Cichocki N."/>
            <person name="Veneault-Fourrey C."/>
            <person name="LaButti K."/>
            <person name="Lindquist E.A."/>
            <person name="Lipzen A."/>
            <person name="Lundell T."/>
            <person name="Morin E."/>
            <person name="Murat C."/>
            <person name="Sun H."/>
            <person name="Tunlid A."/>
            <person name="Henrissat B."/>
            <person name="Grigoriev I.V."/>
            <person name="Hibbett D.S."/>
            <person name="Martin F."/>
            <person name="Nordberg H.P."/>
            <person name="Cantor M.N."/>
            <person name="Hua S.X."/>
        </authorList>
    </citation>
    <scope>NUCLEOTIDE SEQUENCE [LARGE SCALE GENOMIC DNA]</scope>
    <source>
        <strain evidence="2 3">UH-Slu-Lm8-n1</strain>
    </source>
</reference>
<gene>
    <name evidence="2" type="ORF">CY34DRAFT_108822</name>
</gene>
<dbReference type="EMBL" id="KN835412">
    <property type="protein sequence ID" value="KIK38076.1"/>
    <property type="molecule type" value="Genomic_DNA"/>
</dbReference>
<organism evidence="2 3">
    <name type="scientific">Suillus luteus UH-Slu-Lm8-n1</name>
    <dbReference type="NCBI Taxonomy" id="930992"/>
    <lineage>
        <taxon>Eukaryota</taxon>
        <taxon>Fungi</taxon>
        <taxon>Dikarya</taxon>
        <taxon>Basidiomycota</taxon>
        <taxon>Agaricomycotina</taxon>
        <taxon>Agaricomycetes</taxon>
        <taxon>Agaricomycetidae</taxon>
        <taxon>Boletales</taxon>
        <taxon>Suillineae</taxon>
        <taxon>Suillaceae</taxon>
        <taxon>Suillus</taxon>
    </lineage>
</organism>
<feature type="compositionally biased region" description="Polar residues" evidence="1">
    <location>
        <begin position="37"/>
        <end position="54"/>
    </location>
</feature>
<dbReference type="AlphaFoldDB" id="A0A0D0A8P9"/>
<name>A0A0D0A8P9_9AGAM</name>
<keyword evidence="3" id="KW-1185">Reference proteome</keyword>
<dbReference type="InParanoid" id="A0A0D0A8P9"/>
<feature type="compositionally biased region" description="Basic and acidic residues" evidence="1">
    <location>
        <begin position="12"/>
        <end position="25"/>
    </location>
</feature>
<feature type="compositionally biased region" description="Basic and acidic residues" evidence="1">
    <location>
        <begin position="55"/>
        <end position="66"/>
    </location>
</feature>
<sequence length="122" mass="13064">MKLLAIKMKGVSGKEREDSIGKSEVDYDMDEDKNQDHSGQTAVADSGPSNSQQTIDHEIDKEEKDSSATSAEVVVAEGSVGKMQIMADVENDGYSVSAHPLVEHYAGTAAYTGQEDNNAARD</sequence>
<evidence type="ECO:0000313" key="2">
    <source>
        <dbReference type="EMBL" id="KIK38076.1"/>
    </source>
</evidence>
<evidence type="ECO:0000256" key="1">
    <source>
        <dbReference type="SAM" id="MobiDB-lite"/>
    </source>
</evidence>